<name>A0ABQ8JVC9_DERPT</name>
<evidence type="ECO:0000313" key="1">
    <source>
        <dbReference type="EMBL" id="KAH9426370.1"/>
    </source>
</evidence>
<gene>
    <name evidence="1" type="ORF">DERP_010938</name>
</gene>
<reference evidence="1 2" key="2">
    <citation type="journal article" date="2022" name="Mol. Biol. Evol.">
        <title>Comparative Genomics Reveals Insights into the Divergent Evolution of Astigmatic Mites and Household Pest Adaptations.</title>
        <authorList>
            <person name="Xiong Q."/>
            <person name="Wan A.T."/>
            <person name="Liu X."/>
            <person name="Fung C.S."/>
            <person name="Xiao X."/>
            <person name="Malainual N."/>
            <person name="Hou J."/>
            <person name="Wang L."/>
            <person name="Wang M."/>
            <person name="Yang K.Y."/>
            <person name="Cui Y."/>
            <person name="Leung E.L."/>
            <person name="Nong W."/>
            <person name="Shin S.K."/>
            <person name="Au S.W."/>
            <person name="Jeong K.Y."/>
            <person name="Chew F.T."/>
            <person name="Hui J.H."/>
            <person name="Leung T.F."/>
            <person name="Tungtrongchitr A."/>
            <person name="Zhong N."/>
            <person name="Liu Z."/>
            <person name="Tsui S.K."/>
        </authorList>
    </citation>
    <scope>NUCLEOTIDE SEQUENCE [LARGE SCALE GENOMIC DNA]</scope>
    <source>
        <strain evidence="1">Derp</strain>
    </source>
</reference>
<comment type="caution">
    <text evidence="1">The sequence shown here is derived from an EMBL/GenBank/DDBJ whole genome shotgun (WGS) entry which is preliminary data.</text>
</comment>
<proteinExistence type="predicted"/>
<keyword evidence="2" id="KW-1185">Reference proteome</keyword>
<accession>A0ABQ8JVC9</accession>
<organism evidence="1 2">
    <name type="scientific">Dermatophagoides pteronyssinus</name>
    <name type="common">European house dust mite</name>
    <dbReference type="NCBI Taxonomy" id="6956"/>
    <lineage>
        <taxon>Eukaryota</taxon>
        <taxon>Metazoa</taxon>
        <taxon>Ecdysozoa</taxon>
        <taxon>Arthropoda</taxon>
        <taxon>Chelicerata</taxon>
        <taxon>Arachnida</taxon>
        <taxon>Acari</taxon>
        <taxon>Acariformes</taxon>
        <taxon>Sarcoptiformes</taxon>
        <taxon>Astigmata</taxon>
        <taxon>Psoroptidia</taxon>
        <taxon>Analgoidea</taxon>
        <taxon>Pyroglyphidae</taxon>
        <taxon>Dermatophagoidinae</taxon>
        <taxon>Dermatophagoides</taxon>
    </lineage>
</organism>
<dbReference type="Proteomes" id="UP000887458">
    <property type="component" value="Unassembled WGS sequence"/>
</dbReference>
<sequence length="71" mass="8714">MKIIKKYLKHIKQGKKKFPKNSNPECPDINLLIMMVIFIRIIWQIIKIRDHQQDEEEVEENHHHHHHSLML</sequence>
<protein>
    <submittedName>
        <fullName evidence="1">Uncharacterized protein</fullName>
    </submittedName>
</protein>
<reference evidence="1 2" key="1">
    <citation type="journal article" date="2018" name="J. Allergy Clin. Immunol.">
        <title>High-quality assembly of Dermatophagoides pteronyssinus genome and transcriptome reveals a wide range of novel allergens.</title>
        <authorList>
            <person name="Liu X.Y."/>
            <person name="Yang K.Y."/>
            <person name="Wang M.Q."/>
            <person name="Kwok J.S."/>
            <person name="Zeng X."/>
            <person name="Yang Z."/>
            <person name="Xiao X.J."/>
            <person name="Lau C.P."/>
            <person name="Li Y."/>
            <person name="Huang Z.M."/>
            <person name="Ba J.G."/>
            <person name="Yim A.K."/>
            <person name="Ouyang C.Y."/>
            <person name="Ngai S.M."/>
            <person name="Chan T.F."/>
            <person name="Leung E.L."/>
            <person name="Liu L."/>
            <person name="Liu Z.G."/>
            <person name="Tsui S.K."/>
        </authorList>
    </citation>
    <scope>NUCLEOTIDE SEQUENCE [LARGE SCALE GENOMIC DNA]</scope>
    <source>
        <strain evidence="1">Derp</strain>
    </source>
</reference>
<dbReference type="EMBL" id="NJHN03000011">
    <property type="protein sequence ID" value="KAH9426370.1"/>
    <property type="molecule type" value="Genomic_DNA"/>
</dbReference>
<evidence type="ECO:0000313" key="2">
    <source>
        <dbReference type="Proteomes" id="UP000887458"/>
    </source>
</evidence>